<evidence type="ECO:0000256" key="3">
    <source>
        <dbReference type="ARBA" id="ARBA00023157"/>
    </source>
</evidence>
<dbReference type="PANTHER" id="PTHR24044">
    <property type="entry name" value="NOTCH LIGAND FAMILY MEMBER"/>
    <property type="match status" value="1"/>
</dbReference>
<dbReference type="InterPro" id="IPR000742">
    <property type="entry name" value="EGF"/>
</dbReference>
<feature type="region of interest" description="Disordered" evidence="5">
    <location>
        <begin position="225"/>
        <end position="250"/>
    </location>
</feature>
<dbReference type="PROSITE" id="PS50026">
    <property type="entry name" value="EGF_3"/>
    <property type="match status" value="2"/>
</dbReference>
<dbReference type="Pfam" id="PF12661">
    <property type="entry name" value="hEGF"/>
    <property type="match status" value="1"/>
</dbReference>
<dbReference type="SMART" id="SM00181">
    <property type="entry name" value="EGF"/>
    <property type="match status" value="2"/>
</dbReference>
<feature type="signal peptide" evidence="7">
    <location>
        <begin position="1"/>
        <end position="30"/>
    </location>
</feature>
<evidence type="ECO:0000256" key="4">
    <source>
        <dbReference type="PROSITE-ProRule" id="PRU00076"/>
    </source>
</evidence>
<protein>
    <submittedName>
        <fullName evidence="9">Delta and Notch-like epidermal growth factor-related receptor isoform X1</fullName>
    </submittedName>
</protein>
<name>A0A1U7ZMF8_NELNU</name>
<dbReference type="KEGG" id="nnu:104596003"/>
<evidence type="ECO:0000256" key="7">
    <source>
        <dbReference type="SAM" id="SignalP"/>
    </source>
</evidence>
<accession>A0A1U7ZMF8</accession>
<dbReference type="eggNOG" id="ENOG502RY2Q">
    <property type="taxonomic scope" value="Eukaryota"/>
</dbReference>
<dbReference type="SUPFAM" id="SSF57196">
    <property type="entry name" value="EGF/Laminin"/>
    <property type="match status" value="1"/>
</dbReference>
<sequence>MPISRRREIKSGLLQLFLLSLFLLFFNASSHPCDDDRCKTGSCDDNGECICQLPDPSTILDGDRPFFGGRFCDEERIMCDGTNSFWCEHGATCQEIVQGENYTCKCRPGYTGIHCENSGAPCGRIFCFHEAECLVEGETCECPPDWTGSVDCSKPTRSPTDITNSTTNKLPHVEKHNNTKWLAVVLGMLCFVAAVAAVAIYIKRLFKRKEETTLKFQQLSQMQTHDFLDDDDDDENESFVPEIRSDGSQI</sequence>
<gene>
    <name evidence="9" type="primary">LOC104596003</name>
</gene>
<dbReference type="OrthoDB" id="283575at2759"/>
<keyword evidence="6" id="KW-1133">Transmembrane helix</keyword>
<evidence type="ECO:0000256" key="1">
    <source>
        <dbReference type="ARBA" id="ARBA00022536"/>
    </source>
</evidence>
<dbReference type="InterPro" id="IPR050906">
    <property type="entry name" value="Notch_signaling"/>
</dbReference>
<reference evidence="9" key="1">
    <citation type="submission" date="2025-08" db="UniProtKB">
        <authorList>
            <consortium name="RefSeq"/>
        </authorList>
    </citation>
    <scope>IDENTIFICATION</scope>
</reference>
<dbReference type="RefSeq" id="XP_010255271.1">
    <property type="nucleotide sequence ID" value="XM_010256969.2"/>
</dbReference>
<feature type="disulfide bond" evidence="4">
    <location>
        <begin position="87"/>
        <end position="104"/>
    </location>
</feature>
<dbReference type="Gene3D" id="2.10.25.10">
    <property type="entry name" value="Laminin"/>
    <property type="match status" value="1"/>
</dbReference>
<dbReference type="CDD" id="cd00054">
    <property type="entry name" value="EGF_CA"/>
    <property type="match status" value="1"/>
</dbReference>
<keyword evidence="2" id="KW-0677">Repeat</keyword>
<dbReference type="Pfam" id="PF00008">
    <property type="entry name" value="EGF"/>
    <property type="match status" value="1"/>
</dbReference>
<evidence type="ECO:0000256" key="2">
    <source>
        <dbReference type="ARBA" id="ARBA00022737"/>
    </source>
</evidence>
<keyword evidence="1 4" id="KW-0245">EGF-like domain</keyword>
<dbReference type="STRING" id="4432.A0A1U7ZMF8"/>
<dbReference type="PROSITE" id="PS00022">
    <property type="entry name" value="EGF_1"/>
    <property type="match status" value="1"/>
</dbReference>
<dbReference type="AlphaFoldDB" id="A0A1U7ZMF8"/>
<evidence type="ECO:0000256" key="6">
    <source>
        <dbReference type="SAM" id="Phobius"/>
    </source>
</evidence>
<feature type="chain" id="PRO_5043657835" evidence="7">
    <location>
        <begin position="31"/>
        <end position="250"/>
    </location>
</feature>
<dbReference type="Proteomes" id="UP000189703">
    <property type="component" value="Unplaced"/>
</dbReference>
<keyword evidence="6" id="KW-0812">Transmembrane</keyword>
<keyword evidence="8" id="KW-1185">Reference proteome</keyword>
<dbReference type="PANTHER" id="PTHR24044:SF420">
    <property type="entry name" value="DELTA AND NOTCH-LIKE EPIDERMAL GROWTH FACTOR-RELATED RECEPTOR ISOFORM X1"/>
    <property type="match status" value="1"/>
</dbReference>
<feature type="transmembrane region" description="Helical" evidence="6">
    <location>
        <begin position="181"/>
        <end position="202"/>
    </location>
</feature>
<organism evidence="8 9">
    <name type="scientific">Nelumbo nucifera</name>
    <name type="common">Sacred lotus</name>
    <dbReference type="NCBI Taxonomy" id="4432"/>
    <lineage>
        <taxon>Eukaryota</taxon>
        <taxon>Viridiplantae</taxon>
        <taxon>Streptophyta</taxon>
        <taxon>Embryophyta</taxon>
        <taxon>Tracheophyta</taxon>
        <taxon>Spermatophyta</taxon>
        <taxon>Magnoliopsida</taxon>
        <taxon>Proteales</taxon>
        <taxon>Nelumbonaceae</taxon>
        <taxon>Nelumbo</taxon>
    </lineage>
</organism>
<keyword evidence="7" id="KW-0732">Signal</keyword>
<dbReference type="PROSITE" id="PS01186">
    <property type="entry name" value="EGF_2"/>
    <property type="match status" value="1"/>
</dbReference>
<proteinExistence type="predicted"/>
<feature type="disulfide bond" evidence="4">
    <location>
        <begin position="106"/>
        <end position="115"/>
    </location>
</feature>
<keyword evidence="3 4" id="KW-1015">Disulfide bond</keyword>
<evidence type="ECO:0000313" key="9">
    <source>
        <dbReference type="RefSeq" id="XP_010255271.1"/>
    </source>
</evidence>
<evidence type="ECO:0000313" key="8">
    <source>
        <dbReference type="Proteomes" id="UP000189703"/>
    </source>
</evidence>
<dbReference type="InterPro" id="IPR013032">
    <property type="entry name" value="EGF-like_CS"/>
</dbReference>
<comment type="caution">
    <text evidence="4">Lacks conserved residue(s) required for the propagation of feature annotation.</text>
</comment>
<keyword evidence="6" id="KW-0472">Membrane</keyword>
<evidence type="ECO:0000256" key="5">
    <source>
        <dbReference type="SAM" id="MobiDB-lite"/>
    </source>
</evidence>
<dbReference type="OMA" id="ICEEIVH"/>
<feature type="compositionally biased region" description="Acidic residues" evidence="5">
    <location>
        <begin position="228"/>
        <end position="237"/>
    </location>
</feature>
<dbReference type="GeneID" id="104596003"/>